<dbReference type="InterPro" id="IPR000436">
    <property type="entry name" value="Sushi_SCR_CCP_dom"/>
</dbReference>
<evidence type="ECO:0000256" key="2">
    <source>
        <dbReference type="ARBA" id="ARBA00022729"/>
    </source>
</evidence>
<feature type="signal peptide" evidence="8">
    <location>
        <begin position="1"/>
        <end position="21"/>
    </location>
</feature>
<dbReference type="InterPro" id="IPR003410">
    <property type="entry name" value="HYR_dom"/>
</dbReference>
<dbReference type="SMART" id="SM01411">
    <property type="entry name" value="Ephrin_rec_like"/>
    <property type="match status" value="1"/>
</dbReference>
<dbReference type="Pfam" id="PF00354">
    <property type="entry name" value="Pentaxin"/>
    <property type="match status" value="1"/>
</dbReference>
<evidence type="ECO:0000313" key="15">
    <source>
        <dbReference type="EMBL" id="PFX31251.1"/>
    </source>
</evidence>
<evidence type="ECO:0000256" key="8">
    <source>
        <dbReference type="SAM" id="SignalP"/>
    </source>
</evidence>
<evidence type="ECO:0000259" key="13">
    <source>
        <dbReference type="PROSITE" id="PS50923"/>
    </source>
</evidence>
<comment type="caution">
    <text evidence="7">Lacks conserved residue(s) required for the propagation of feature annotation.</text>
</comment>
<feature type="domain" description="Sushi" evidence="13">
    <location>
        <begin position="347"/>
        <end position="414"/>
    </location>
</feature>
<feature type="domain" description="Sushi" evidence="13">
    <location>
        <begin position="1698"/>
        <end position="1755"/>
    </location>
</feature>
<sequence>MGKTNFPIVLLFLVFLQFITAQDWLKVSKQELLNLRNSINAFEGKKSDIVFLVDTSGSLYRSDFNEEKKFVMNLLNEMSVGMQANRVEVIPFGTSASKFITQISDPKPTKNKCTFNEIFNPMQHSINGWMTNMKDAFEFAWQVWLNNGNKRTPLTQIKTVVILLTDGYWNYPISHPSPVQRAQELVSGTVEIFAIGVGNGVNQANLRRLVDQRSIDQHAFFLKDFNEFAELATYIRGDPYEYLWQTENVHTSKCNGNCDPKAYCSCGLVYGDYKCSCPAGHSGSGFVGQCKECPPSTYKTFLGYAPSCNACPANSGHQKTGSTTIADCKCFDGYEGTPENGNDCIIRSCDALSIPENGALQGSCYRTYGSSCTFACNEGYELSGTPTRTCTVNAANQISYSGSSWSCTEVTCPALGNLTVGRYIPPECDIGTLPYPTSCELRCPPGYHVNYLPTSILSDSRSCLLNGTWTYRAITPTCLDFQPPSFGNSCPLVLDFDNDPGKSVATVTWNVSWTDNSLIEDESGITVDMFKVNLTINDNDVDTTLPKLIGIGANRVKYVVQDRELNSGSCSFTVTVADFQPPSFGNSCPLVLDFDNDPGKSVATVTWNVSWTDNSLIADESGITVDMFTVVLTINDKNVDTTLPKLIGIGTNSVKYVVTDPAGNSGSCSFTVTVADTEAPTCGFCPPDINVDNATEIEIRVNWDRPNCTDNSGNPPNIYSNRQSGDLFAVPSTSEVIYTVDDGTNVNKNCSFRITLKKKTCPLYAPPKNGALSCTVFGSDRSCSVQCQNGFDFVFNPPLLYYCSAGEWKFFGSQSYTQDLPWPDCAVTANPSFVKLIGAPGFFYNGDCNDPNVQDEIKTDFLTLLNSQFIPPFFCKDKPDCKSDNIEVQCGEKTAAQRRRRRNSEKVVTVKYVYVKKDTGLTPGTNDQSGQDKFNLQKEEVEKERTQVVDGLKQVNWVEYKTNSGLELIDYNVDNFNLGHAEAFCSDNGAVVKKCTTADYNCFQPPCKCVGDTGDVTKCKQDELGGGFNTEENFIGDVSQLHIFDSVLSATDIYNLVYSCDYVKGNVASWGDFRENLDGEYHITDKSYACDFNAAQRKFSLTYNSYISGSDDKTVENTSPEACASSCLSEASFICRSFEFDNSTNRCAMSSKSSHNNGLASASNYRFFELNCLNSVGVGADSRIPDSDMSASSEYAATHAAKFGRLDAQTQQNAAGQIEENGGWAAKDNNGNQYLQIKFSEVLQISGVITQGASDADQWVTKYKLEYSSDGSTWTYYPDRQTVDQSVHHFTAQSLVPITTLEVQSRLVVTQDILCGDHRPEHARKADGLAPTQDVQIRMSVSIVHVTSSAQTLTEDTFAIAIKDMSFQEIPTVLIRMSVPIVHVTSFAQTLTVDTFAIAIKDMSFQEIPTVLISTNAPLITEAVPTLVTTLLVHSHVLVQAGSHWILAKGAVRMSTSVLLTMVVVNILASTHSSPSPVYADRDTLWLGIKRTAKSCNTTNEFPFATKGVFCAEIGEVENANPVTLTGKDAGKNVLNTKATFSCKANYAMVGDAVRTCQQDGTWSGTQPRCIASFCSPVPVPANGAVQGYRYELGATLRITCNEGYNMVPASSAFRTCISDGKGGGQWSETDPVCELVDCGDPGNPYGGYRHLASNSNTKYQATVTYTCKADHHLEGEESQTCLANGIWSGSKPVCLERSCGNPGTPANGKKDSTNYKYGSVISFSCDVGYTMVGSQTRTCQTNAKWTGTQPTCPIVSCGDPGAPDNGVRYGTTFTYQSVVILECDPQYKLVGDLTRTCQANGQWSGSQPTCQLTNCGTFLTGPSGTVTSKNYPGNYNDNEYCTWQIQVPVNKKIRLDFTEFKTETGKDFLLIYDTSRYDRPIITFDGTTYKPPPFTSSGNVVRIRFISDGATNRKGFSFNYKQVDIDCGGVYEEGSGTINSPGYPNGYAINLDCMWLLYRAVEFPDFIFTEFRTESNYDLVTISSGRFAENVLTNGWGGHAIPAGSFYDDSSHYLWIRFTTNGGNGDGRFHPGWTGKYQKYYPYVNKKKRRK</sequence>
<feature type="chain" id="PRO_5012179947" evidence="8">
    <location>
        <begin position="22"/>
        <end position="2052"/>
    </location>
</feature>
<evidence type="ECO:0000256" key="4">
    <source>
        <dbReference type="ARBA" id="ARBA00023136"/>
    </source>
</evidence>
<keyword evidence="2 8" id="KW-0732">Signal</keyword>
<dbReference type="PROSITE" id="PS50948">
    <property type="entry name" value="PAN"/>
    <property type="match status" value="1"/>
</dbReference>
<evidence type="ECO:0000259" key="14">
    <source>
        <dbReference type="PROSITE" id="PS50948"/>
    </source>
</evidence>
<gene>
    <name evidence="15" type="primary">SVEP1</name>
    <name evidence="15" type="ORF">AWC38_SpisGene3946</name>
</gene>
<dbReference type="Pfam" id="PF00431">
    <property type="entry name" value="CUB"/>
    <property type="match status" value="2"/>
</dbReference>
<comment type="subcellular location">
    <subcellularLocation>
        <location evidence="1">Membrane</location>
    </subcellularLocation>
</comment>
<comment type="caution">
    <text evidence="15">The sequence shown here is derived from an EMBL/GenBank/DDBJ whole genome shotgun (WGS) entry which is preliminary data.</text>
</comment>
<evidence type="ECO:0000259" key="10">
    <source>
        <dbReference type="PROSITE" id="PS50022"/>
    </source>
</evidence>
<dbReference type="PROSITE" id="PS01180">
    <property type="entry name" value="CUB"/>
    <property type="match status" value="2"/>
</dbReference>
<dbReference type="InterPro" id="IPR036465">
    <property type="entry name" value="vWFA_dom_sf"/>
</dbReference>
<keyword evidence="5 7" id="KW-1015">Disulfide bond</keyword>
<evidence type="ECO:0000256" key="7">
    <source>
        <dbReference type="PROSITE-ProRule" id="PRU00302"/>
    </source>
</evidence>
<feature type="domain" description="Sushi" evidence="13">
    <location>
        <begin position="1509"/>
        <end position="1572"/>
    </location>
</feature>
<evidence type="ECO:0000259" key="9">
    <source>
        <dbReference type="PROSITE" id="PS01180"/>
    </source>
</evidence>
<feature type="domain" description="Sushi" evidence="13">
    <location>
        <begin position="1573"/>
        <end position="1636"/>
    </location>
</feature>
<evidence type="ECO:0000259" key="12">
    <source>
        <dbReference type="PROSITE" id="PS50825"/>
    </source>
</evidence>
<evidence type="ECO:0000256" key="1">
    <source>
        <dbReference type="ARBA" id="ARBA00004370"/>
    </source>
</evidence>
<dbReference type="Gene3D" id="2.60.120.260">
    <property type="entry name" value="Galactose-binding domain-like"/>
    <property type="match status" value="1"/>
</dbReference>
<dbReference type="GO" id="GO:0016020">
    <property type="term" value="C:membrane"/>
    <property type="evidence" value="ECO:0007669"/>
    <property type="project" value="UniProtKB-SubCell"/>
</dbReference>
<protein>
    <submittedName>
        <fullName evidence="15">Sushi, von Willebrand factor type A, EGF and pentraxin domain-containing protein 1</fullName>
    </submittedName>
</protein>
<dbReference type="Gene3D" id="2.60.120.200">
    <property type="match status" value="1"/>
</dbReference>
<dbReference type="SMART" id="SM00473">
    <property type="entry name" value="PAN_AP"/>
    <property type="match status" value="1"/>
</dbReference>
<dbReference type="Gene3D" id="3.40.50.410">
    <property type="entry name" value="von Willebrand factor, type A domain"/>
    <property type="match status" value="1"/>
</dbReference>
<dbReference type="FunFam" id="2.10.70.10:FF:000011">
    <property type="entry name" value="CUB and sushi domain-containing protein 3 isoform A"/>
    <property type="match status" value="2"/>
</dbReference>
<dbReference type="InterPro" id="IPR013320">
    <property type="entry name" value="ConA-like_dom_sf"/>
</dbReference>
<dbReference type="InterPro" id="IPR001759">
    <property type="entry name" value="PTX_dom"/>
</dbReference>
<keyword evidence="6" id="KW-0325">Glycoprotein</keyword>
<feature type="disulfide bond" evidence="7">
    <location>
        <begin position="1639"/>
        <end position="1682"/>
    </location>
</feature>
<dbReference type="SMART" id="SM00042">
    <property type="entry name" value="CUB"/>
    <property type="match status" value="2"/>
</dbReference>
<feature type="domain" description="CUB" evidence="9">
    <location>
        <begin position="1928"/>
        <end position="2041"/>
    </location>
</feature>
<dbReference type="CDD" id="cd00041">
    <property type="entry name" value="CUB"/>
    <property type="match status" value="2"/>
</dbReference>
<dbReference type="Proteomes" id="UP000225706">
    <property type="component" value="Unassembled WGS sequence"/>
</dbReference>
<feature type="domain" description="F5/8 type C" evidence="10">
    <location>
        <begin position="1172"/>
        <end position="1277"/>
    </location>
</feature>
<keyword evidence="16" id="KW-1185">Reference proteome</keyword>
<dbReference type="Gene3D" id="3.50.4.10">
    <property type="entry name" value="Hepatocyte Growth Factor"/>
    <property type="match status" value="1"/>
</dbReference>
<evidence type="ECO:0000313" key="16">
    <source>
        <dbReference type="Proteomes" id="UP000225706"/>
    </source>
</evidence>
<dbReference type="PROSITE" id="PS50234">
    <property type="entry name" value="VWFA"/>
    <property type="match status" value="1"/>
</dbReference>
<keyword evidence="3" id="KW-0677">Repeat</keyword>
<evidence type="ECO:0000259" key="11">
    <source>
        <dbReference type="PROSITE" id="PS50234"/>
    </source>
</evidence>
<feature type="domain" description="HYR" evidence="12">
    <location>
        <begin position="577"/>
        <end position="676"/>
    </location>
</feature>
<name>A0A2B4SMY1_STYPI</name>
<dbReference type="InterPro" id="IPR008979">
    <property type="entry name" value="Galactose-bd-like_sf"/>
</dbReference>
<dbReference type="CDD" id="cd01099">
    <property type="entry name" value="PAN_AP_HGF"/>
    <property type="match status" value="1"/>
</dbReference>
<keyword evidence="7" id="KW-0768">Sushi</keyword>
<dbReference type="InterPro" id="IPR002035">
    <property type="entry name" value="VWF_A"/>
</dbReference>
<dbReference type="Pfam" id="PF00084">
    <property type="entry name" value="Sushi"/>
    <property type="match status" value="6"/>
</dbReference>
<dbReference type="SUPFAM" id="SSF49899">
    <property type="entry name" value="Concanavalin A-like lectins/glucanases"/>
    <property type="match status" value="1"/>
</dbReference>
<dbReference type="FunFam" id="2.60.120.290:FF:000005">
    <property type="entry name" value="Procollagen C-endopeptidase enhancer 1"/>
    <property type="match status" value="1"/>
</dbReference>
<dbReference type="SUPFAM" id="SSF49785">
    <property type="entry name" value="Galactose-binding domain-like"/>
    <property type="match status" value="1"/>
</dbReference>
<dbReference type="Pfam" id="PF00024">
    <property type="entry name" value="PAN_1"/>
    <property type="match status" value="1"/>
</dbReference>
<dbReference type="Pfam" id="PF00092">
    <property type="entry name" value="VWA"/>
    <property type="match status" value="1"/>
</dbReference>
<dbReference type="SMART" id="SM00032">
    <property type="entry name" value="CCP"/>
    <property type="match status" value="8"/>
</dbReference>
<evidence type="ECO:0000256" key="6">
    <source>
        <dbReference type="ARBA" id="ARBA00023180"/>
    </source>
</evidence>
<reference evidence="16" key="1">
    <citation type="journal article" date="2017" name="bioRxiv">
        <title>Comparative analysis of the genomes of Stylophora pistillata and Acropora digitifera provides evidence for extensive differences between species of corals.</title>
        <authorList>
            <person name="Voolstra C.R."/>
            <person name="Li Y."/>
            <person name="Liew Y.J."/>
            <person name="Baumgarten S."/>
            <person name="Zoccola D."/>
            <person name="Flot J.-F."/>
            <person name="Tambutte S."/>
            <person name="Allemand D."/>
            <person name="Aranda M."/>
        </authorList>
    </citation>
    <scope>NUCLEOTIDE SEQUENCE [LARGE SCALE GENOMIC DNA]</scope>
</reference>
<dbReference type="PROSITE" id="PS50923">
    <property type="entry name" value="SUSHI"/>
    <property type="match status" value="6"/>
</dbReference>
<dbReference type="PROSITE" id="PS50825">
    <property type="entry name" value="HYR"/>
    <property type="match status" value="2"/>
</dbReference>
<feature type="domain" description="Sushi" evidence="13">
    <location>
        <begin position="1756"/>
        <end position="1813"/>
    </location>
</feature>
<dbReference type="PANTHER" id="PTHR45656:SF4">
    <property type="entry name" value="PROTEIN CBR-CLEC-78"/>
    <property type="match status" value="1"/>
</dbReference>
<dbReference type="SUPFAM" id="SSF53300">
    <property type="entry name" value="vWA-like"/>
    <property type="match status" value="1"/>
</dbReference>
<dbReference type="Gene3D" id="2.10.70.10">
    <property type="entry name" value="Complement Module, domain 1"/>
    <property type="match status" value="7"/>
</dbReference>
<dbReference type="Pfam" id="PF00754">
    <property type="entry name" value="F5_F8_type_C"/>
    <property type="match status" value="1"/>
</dbReference>
<feature type="domain" description="Sushi" evidence="13">
    <location>
        <begin position="1637"/>
        <end position="1697"/>
    </location>
</feature>
<dbReference type="InterPro" id="IPR003609">
    <property type="entry name" value="Pan_app"/>
</dbReference>
<dbReference type="SUPFAM" id="SSF49854">
    <property type="entry name" value="Spermadhesin, CUB domain"/>
    <property type="match status" value="2"/>
</dbReference>
<accession>A0A2B4SMY1</accession>
<proteinExistence type="predicted"/>
<dbReference type="PROSITE" id="PS50022">
    <property type="entry name" value="FA58C_3"/>
    <property type="match status" value="1"/>
</dbReference>
<dbReference type="InterPro" id="IPR000421">
    <property type="entry name" value="FA58C"/>
</dbReference>
<dbReference type="OrthoDB" id="6515930at2759"/>
<feature type="domain" description="Apple" evidence="14">
    <location>
        <begin position="1090"/>
        <end position="1172"/>
    </location>
</feature>
<feature type="disulfide bond" evidence="7">
    <location>
        <begin position="1543"/>
        <end position="1570"/>
    </location>
</feature>
<feature type="domain" description="HYR" evidence="12">
    <location>
        <begin position="677"/>
        <end position="758"/>
    </location>
</feature>
<dbReference type="PANTHER" id="PTHR45656">
    <property type="entry name" value="PROTEIN CBR-CLEC-78"/>
    <property type="match status" value="1"/>
</dbReference>
<dbReference type="InterPro" id="IPR035914">
    <property type="entry name" value="Sperma_CUB_dom_sf"/>
</dbReference>
<organism evidence="15 16">
    <name type="scientific">Stylophora pistillata</name>
    <name type="common">Smooth cauliflower coral</name>
    <dbReference type="NCBI Taxonomy" id="50429"/>
    <lineage>
        <taxon>Eukaryota</taxon>
        <taxon>Metazoa</taxon>
        <taxon>Cnidaria</taxon>
        <taxon>Anthozoa</taxon>
        <taxon>Hexacorallia</taxon>
        <taxon>Scleractinia</taxon>
        <taxon>Astrocoeniina</taxon>
        <taxon>Pocilloporidae</taxon>
        <taxon>Stylophora</taxon>
    </lineage>
</organism>
<dbReference type="SUPFAM" id="SSF57535">
    <property type="entry name" value="Complement control module/SCR domain"/>
    <property type="match status" value="6"/>
</dbReference>
<feature type="disulfide bond" evidence="7">
    <location>
        <begin position="1784"/>
        <end position="1811"/>
    </location>
</feature>
<dbReference type="CDD" id="cd00033">
    <property type="entry name" value="CCP"/>
    <property type="match status" value="7"/>
</dbReference>
<dbReference type="Gene3D" id="2.60.120.290">
    <property type="entry name" value="Spermadhesin, CUB domain"/>
    <property type="match status" value="2"/>
</dbReference>
<keyword evidence="4" id="KW-0472">Membrane</keyword>
<dbReference type="InterPro" id="IPR035976">
    <property type="entry name" value="Sushi/SCR/CCP_sf"/>
</dbReference>
<evidence type="ECO:0000256" key="5">
    <source>
        <dbReference type="ARBA" id="ARBA00023157"/>
    </source>
</evidence>
<dbReference type="EMBL" id="LSMT01000038">
    <property type="protein sequence ID" value="PFX31251.1"/>
    <property type="molecule type" value="Genomic_DNA"/>
</dbReference>
<feature type="disulfide bond" evidence="7">
    <location>
        <begin position="1726"/>
        <end position="1753"/>
    </location>
</feature>
<dbReference type="Pfam" id="PF02494">
    <property type="entry name" value="HYR"/>
    <property type="match status" value="3"/>
</dbReference>
<dbReference type="CDD" id="cd00198">
    <property type="entry name" value="vWFA"/>
    <property type="match status" value="1"/>
</dbReference>
<evidence type="ECO:0000256" key="3">
    <source>
        <dbReference type="ARBA" id="ARBA00022737"/>
    </source>
</evidence>
<dbReference type="InterPro" id="IPR000859">
    <property type="entry name" value="CUB_dom"/>
</dbReference>
<feature type="disulfide bond" evidence="7">
    <location>
        <begin position="1668"/>
        <end position="1695"/>
    </location>
</feature>
<dbReference type="SMART" id="SM00327">
    <property type="entry name" value="VWA"/>
    <property type="match status" value="1"/>
</dbReference>
<dbReference type="InterPro" id="IPR051277">
    <property type="entry name" value="SEZ6_CSMD_C4BPB_Regulators"/>
</dbReference>
<feature type="domain" description="VWFA" evidence="11">
    <location>
        <begin position="48"/>
        <end position="235"/>
    </location>
</feature>
<feature type="domain" description="CUB" evidence="9">
    <location>
        <begin position="1816"/>
        <end position="1924"/>
    </location>
</feature>
<dbReference type="SUPFAM" id="SSF57414">
    <property type="entry name" value="Hairpin loop containing domain-like"/>
    <property type="match status" value="1"/>
</dbReference>
<dbReference type="STRING" id="50429.A0A2B4SMY1"/>